<evidence type="ECO:0000313" key="2">
    <source>
        <dbReference type="EMBL" id="CAB9507330.1"/>
    </source>
</evidence>
<dbReference type="Proteomes" id="UP001153069">
    <property type="component" value="Unassembled WGS sequence"/>
</dbReference>
<keyword evidence="1" id="KW-0472">Membrane</keyword>
<name>A0A9N8DS43_9STRA</name>
<evidence type="ECO:0000256" key="1">
    <source>
        <dbReference type="SAM" id="Phobius"/>
    </source>
</evidence>
<protein>
    <submittedName>
        <fullName evidence="2">Uncharacterized protein</fullName>
    </submittedName>
</protein>
<feature type="transmembrane region" description="Helical" evidence="1">
    <location>
        <begin position="12"/>
        <end position="37"/>
    </location>
</feature>
<keyword evidence="1" id="KW-1133">Transmembrane helix</keyword>
<keyword evidence="1" id="KW-0812">Transmembrane</keyword>
<sequence length="260" mass="29372">MLTVNTTNMMRAALRATIGLVGRLVGRICMTIVQFWFVATGQLLFHFSPDELNRIVVSYCRDHNLFEALDYYYDQPMHEHPSVPSPLPSISFQPPPPSWEPVRDVDGHILSELCGVSCRFKYQFRAGIDHVQGILKLERYGSSPLHRVWIQGNWSLPGPSGQKRVKGPAFDYPIQLPIGCHYTLEDTLGQSERSRRKHFLLKLAFTDNDDGLEYMQCFVPVGQSPEKLSGCLAFHQTLVKGLDCGCEEGLDAEKETENGE</sequence>
<evidence type="ECO:0000313" key="3">
    <source>
        <dbReference type="Proteomes" id="UP001153069"/>
    </source>
</evidence>
<organism evidence="2 3">
    <name type="scientific">Seminavis robusta</name>
    <dbReference type="NCBI Taxonomy" id="568900"/>
    <lineage>
        <taxon>Eukaryota</taxon>
        <taxon>Sar</taxon>
        <taxon>Stramenopiles</taxon>
        <taxon>Ochrophyta</taxon>
        <taxon>Bacillariophyta</taxon>
        <taxon>Bacillariophyceae</taxon>
        <taxon>Bacillariophycidae</taxon>
        <taxon>Naviculales</taxon>
        <taxon>Naviculaceae</taxon>
        <taxon>Seminavis</taxon>
    </lineage>
</organism>
<reference evidence="2" key="1">
    <citation type="submission" date="2020-06" db="EMBL/GenBank/DDBJ databases">
        <authorList>
            <consortium name="Plant Systems Biology data submission"/>
        </authorList>
    </citation>
    <scope>NUCLEOTIDE SEQUENCE</scope>
    <source>
        <strain evidence="2">D6</strain>
    </source>
</reference>
<gene>
    <name evidence="2" type="ORF">SEMRO_301_G112050.1</name>
</gene>
<dbReference type="EMBL" id="CAICTM010000300">
    <property type="protein sequence ID" value="CAB9507330.1"/>
    <property type="molecule type" value="Genomic_DNA"/>
</dbReference>
<dbReference type="AlphaFoldDB" id="A0A9N8DS43"/>
<proteinExistence type="predicted"/>
<comment type="caution">
    <text evidence="2">The sequence shown here is derived from an EMBL/GenBank/DDBJ whole genome shotgun (WGS) entry which is preliminary data.</text>
</comment>
<keyword evidence="3" id="KW-1185">Reference proteome</keyword>
<accession>A0A9N8DS43</accession>